<evidence type="ECO:0000256" key="1">
    <source>
        <dbReference type="SAM" id="MobiDB-lite"/>
    </source>
</evidence>
<comment type="caution">
    <text evidence="2">The sequence shown here is derived from an EMBL/GenBank/DDBJ whole genome shotgun (WGS) entry which is preliminary data.</text>
</comment>
<protein>
    <submittedName>
        <fullName evidence="2">Uncharacterized protein</fullName>
    </submittedName>
</protein>
<name>A0A9P5XWV4_9AGAR</name>
<evidence type="ECO:0000313" key="2">
    <source>
        <dbReference type="EMBL" id="KAF9457181.1"/>
    </source>
</evidence>
<evidence type="ECO:0000313" key="3">
    <source>
        <dbReference type="Proteomes" id="UP000807353"/>
    </source>
</evidence>
<dbReference type="Gene3D" id="3.30.460.10">
    <property type="entry name" value="Beta Polymerase, domain 2"/>
    <property type="match status" value="1"/>
</dbReference>
<dbReference type="Pfam" id="PF02410">
    <property type="entry name" value="RsfS"/>
    <property type="match status" value="1"/>
</dbReference>
<dbReference type="EMBL" id="MU150384">
    <property type="protein sequence ID" value="KAF9457181.1"/>
    <property type="molecule type" value="Genomic_DNA"/>
</dbReference>
<feature type="region of interest" description="Disordered" evidence="1">
    <location>
        <begin position="82"/>
        <end position="111"/>
    </location>
</feature>
<gene>
    <name evidence="2" type="ORF">BDZ94DRAFT_1203198</name>
</gene>
<organism evidence="2 3">
    <name type="scientific">Collybia nuda</name>
    <dbReference type="NCBI Taxonomy" id="64659"/>
    <lineage>
        <taxon>Eukaryota</taxon>
        <taxon>Fungi</taxon>
        <taxon>Dikarya</taxon>
        <taxon>Basidiomycota</taxon>
        <taxon>Agaricomycotina</taxon>
        <taxon>Agaricomycetes</taxon>
        <taxon>Agaricomycetidae</taxon>
        <taxon>Agaricales</taxon>
        <taxon>Tricholomatineae</taxon>
        <taxon>Clitocybaceae</taxon>
        <taxon>Collybia</taxon>
    </lineage>
</organism>
<accession>A0A9P5XWV4</accession>
<dbReference type="InterPro" id="IPR043519">
    <property type="entry name" value="NT_sf"/>
</dbReference>
<sequence>MQRLACRVERFARSYSSASPFPWFVDQSPVPPAFTQRPSPPHLPQRSNLVPTLPANTPQVLRDLHVQLSQSPHLEPSTLVISQPLTLPSGPPLTPKLPQGRRRRGGTYPGESMYDVPGGIWNWVVMAQVKEGTEKKGAIESVVRVIRKTLLSIQPPLPIPPNSKRRMHNGWAMIDVGDFAVHVVSKEAKEKYFNTCRSLEW</sequence>
<proteinExistence type="predicted"/>
<reference evidence="2" key="1">
    <citation type="submission" date="2020-11" db="EMBL/GenBank/DDBJ databases">
        <authorList>
            <consortium name="DOE Joint Genome Institute"/>
            <person name="Ahrendt S."/>
            <person name="Riley R."/>
            <person name="Andreopoulos W."/>
            <person name="Labutti K."/>
            <person name="Pangilinan J."/>
            <person name="Ruiz-Duenas F.J."/>
            <person name="Barrasa J.M."/>
            <person name="Sanchez-Garcia M."/>
            <person name="Camarero S."/>
            <person name="Miyauchi S."/>
            <person name="Serrano A."/>
            <person name="Linde D."/>
            <person name="Babiker R."/>
            <person name="Drula E."/>
            <person name="Ayuso-Fernandez I."/>
            <person name="Pacheco R."/>
            <person name="Padilla G."/>
            <person name="Ferreira P."/>
            <person name="Barriuso J."/>
            <person name="Kellner H."/>
            <person name="Castanera R."/>
            <person name="Alfaro M."/>
            <person name="Ramirez L."/>
            <person name="Pisabarro A.G."/>
            <person name="Kuo A."/>
            <person name="Tritt A."/>
            <person name="Lipzen A."/>
            <person name="He G."/>
            <person name="Yan M."/>
            <person name="Ng V."/>
            <person name="Cullen D."/>
            <person name="Martin F."/>
            <person name="Rosso M.-N."/>
            <person name="Henrissat B."/>
            <person name="Hibbett D."/>
            <person name="Martinez A.T."/>
            <person name="Grigoriev I.V."/>
        </authorList>
    </citation>
    <scope>NUCLEOTIDE SEQUENCE</scope>
    <source>
        <strain evidence="2">CBS 247.69</strain>
    </source>
</reference>
<dbReference type="Proteomes" id="UP000807353">
    <property type="component" value="Unassembled WGS sequence"/>
</dbReference>
<dbReference type="OrthoDB" id="21330at2759"/>
<keyword evidence="3" id="KW-1185">Reference proteome</keyword>
<dbReference type="AlphaFoldDB" id="A0A9P5XWV4"/>